<evidence type="ECO:0000256" key="1">
    <source>
        <dbReference type="SAM" id="MobiDB-lite"/>
    </source>
</evidence>
<dbReference type="VEuPathDB" id="FungiDB:JI435_403880"/>
<dbReference type="AlphaFoldDB" id="A0A7U2EX15"/>
<accession>A0A7U2EX15</accession>
<protein>
    <submittedName>
        <fullName evidence="2">Uncharacterized protein</fullName>
    </submittedName>
</protein>
<evidence type="ECO:0000313" key="3">
    <source>
        <dbReference type="Proteomes" id="UP000663193"/>
    </source>
</evidence>
<evidence type="ECO:0000313" key="2">
    <source>
        <dbReference type="EMBL" id="QRC93468.1"/>
    </source>
</evidence>
<name>A0A7U2EX15_PHANO</name>
<organism evidence="2 3">
    <name type="scientific">Phaeosphaeria nodorum (strain SN15 / ATCC MYA-4574 / FGSC 10173)</name>
    <name type="common">Glume blotch fungus</name>
    <name type="synonym">Parastagonospora nodorum</name>
    <dbReference type="NCBI Taxonomy" id="321614"/>
    <lineage>
        <taxon>Eukaryota</taxon>
        <taxon>Fungi</taxon>
        <taxon>Dikarya</taxon>
        <taxon>Ascomycota</taxon>
        <taxon>Pezizomycotina</taxon>
        <taxon>Dothideomycetes</taxon>
        <taxon>Pleosporomycetidae</taxon>
        <taxon>Pleosporales</taxon>
        <taxon>Pleosporineae</taxon>
        <taxon>Phaeosphaeriaceae</taxon>
        <taxon>Parastagonospora</taxon>
    </lineage>
</organism>
<proteinExistence type="predicted"/>
<dbReference type="Proteomes" id="UP000663193">
    <property type="component" value="Chromosome 3"/>
</dbReference>
<reference evidence="3" key="1">
    <citation type="journal article" date="2021" name="BMC Genomics">
        <title>Chromosome-level genome assembly and manually-curated proteome of model necrotroph Parastagonospora nodorum Sn15 reveals a genome-wide trove of candidate effector homologs, and redundancy of virulence-related functions within an accessory chromosome.</title>
        <authorList>
            <person name="Bertazzoni S."/>
            <person name="Jones D.A.B."/>
            <person name="Phan H.T."/>
            <person name="Tan K.-C."/>
            <person name="Hane J.K."/>
        </authorList>
    </citation>
    <scope>NUCLEOTIDE SEQUENCE [LARGE SCALE GENOMIC DNA]</scope>
    <source>
        <strain evidence="3">SN15 / ATCC MYA-4574 / FGSC 10173)</strain>
    </source>
</reference>
<feature type="region of interest" description="Disordered" evidence="1">
    <location>
        <begin position="37"/>
        <end position="68"/>
    </location>
</feature>
<gene>
    <name evidence="2" type="ORF">JI435_403880</name>
</gene>
<dbReference type="EMBL" id="CP069025">
    <property type="protein sequence ID" value="QRC93468.1"/>
    <property type="molecule type" value="Genomic_DNA"/>
</dbReference>
<keyword evidence="3" id="KW-1185">Reference proteome</keyword>
<feature type="compositionally biased region" description="Polar residues" evidence="1">
    <location>
        <begin position="40"/>
        <end position="50"/>
    </location>
</feature>
<sequence length="99" mass="10612">MAHEHGQNTLKPTCGSHRQNIRNSTCGYRTIPCPEANHAGTHNVSISAPSPAQPNPVRAPTSCSSNDITQQTTSEIPKIYLLVFAPALVFGSTEKKATQ</sequence>